<evidence type="ECO:0000313" key="3">
    <source>
        <dbReference type="Proteomes" id="UP000253934"/>
    </source>
</evidence>
<evidence type="ECO:0000313" key="2">
    <source>
        <dbReference type="EMBL" id="RDB37350.1"/>
    </source>
</evidence>
<sequence>MKYFRFFLILYFLIFNFSSYSVQWFCKEGSSKRFDNTFEVCGIGNDSNEDNARKNALNNAFNEFDLVCNKSDDCKGKFKQVSPLRIDCEKSNNKYICYRAFYIVVDPSKEQNKTENISLANELNDKENQIKENQKKYGVILSEKFKLQKELERIRIQNQELSNKIREKENYINENKKLKQRLAESERVSKEIKGGIDATIKKEFSFFSLITPGMSVKNIDKILGTKNYDSIMKDFKNKKIFHYNELDYGTIFYYKIKFSDTIYSIKDIDKLIVSEMCIGKTIGKKPYDCSHKLIVWDDLMSILQK</sequence>
<organism evidence="2 3">
    <name type="scientific">Spirobacillus cienkowskii</name>
    <dbReference type="NCBI Taxonomy" id="495820"/>
    <lineage>
        <taxon>Bacteria</taxon>
        <taxon>Pseudomonadati</taxon>
        <taxon>Bdellovibrionota</taxon>
        <taxon>Oligoflexia</taxon>
        <taxon>Silvanigrellales</taxon>
        <taxon>Spirobacillus</taxon>
    </lineage>
</organism>
<reference evidence="2" key="1">
    <citation type="submission" date="2018-04" db="EMBL/GenBank/DDBJ databases">
        <title>Draft genome sequence of the Candidatus Spirobacillus cienkowskii, a pathogen of freshwater Daphnia species, reconstructed from hemolymph metagenomic reads.</title>
        <authorList>
            <person name="Bresciani L."/>
            <person name="Lemos L.N."/>
            <person name="Wale N."/>
            <person name="Lin J.Y."/>
            <person name="Fernandes G.R."/>
            <person name="Duffy M.A."/>
            <person name="Rodrigues J.M."/>
        </authorList>
    </citation>
    <scope>NUCLEOTIDE SEQUENCE [LARGE SCALE GENOMIC DNA]</scope>
    <source>
        <strain evidence="2">Binning01</strain>
    </source>
</reference>
<dbReference type="Proteomes" id="UP000253934">
    <property type="component" value="Unassembled WGS sequence"/>
</dbReference>
<comment type="caution">
    <text evidence="2">The sequence shown here is derived from an EMBL/GenBank/DDBJ whole genome shotgun (WGS) entry which is preliminary data.</text>
</comment>
<keyword evidence="3" id="KW-1185">Reference proteome</keyword>
<accession>A0A369KVG3</accession>
<proteinExistence type="predicted"/>
<keyword evidence="1" id="KW-0175">Coiled coil</keyword>
<dbReference type="AlphaFoldDB" id="A0A369KVG3"/>
<dbReference type="EMBL" id="QOVW01000001">
    <property type="protein sequence ID" value="RDB37350.1"/>
    <property type="molecule type" value="Genomic_DNA"/>
</dbReference>
<gene>
    <name evidence="2" type="ORF">DCC88_00045</name>
</gene>
<protein>
    <submittedName>
        <fullName evidence="2">Uncharacterized protein</fullName>
    </submittedName>
</protein>
<name>A0A369KVG3_9BACT</name>
<feature type="coiled-coil region" evidence="1">
    <location>
        <begin position="109"/>
        <end position="188"/>
    </location>
</feature>
<evidence type="ECO:0000256" key="1">
    <source>
        <dbReference type="SAM" id="Coils"/>
    </source>
</evidence>